<keyword evidence="3" id="KW-0548">Nucleotidyltransferase</keyword>
<protein>
    <recommendedName>
        <fullName evidence="1">citrate lyase holo-[acyl-carrier protein] synthase</fullName>
        <ecNumber evidence="1">2.7.7.61</ecNumber>
    </recommendedName>
</protein>
<dbReference type="GO" id="GO:0050519">
    <property type="term" value="F:holo-citrate lyase synthase activity"/>
    <property type="evidence" value="ECO:0007669"/>
    <property type="project" value="UniProtKB-EC"/>
</dbReference>
<keyword evidence="2" id="KW-0808">Transferase</keyword>
<dbReference type="OrthoDB" id="3196716at2"/>
<gene>
    <name evidence="5" type="primary">citX</name>
    <name evidence="5" type="ORF">CCE28_17515</name>
</gene>
<reference evidence="5 6" key="1">
    <citation type="submission" date="2017-06" db="EMBL/GenBank/DDBJ databases">
        <title>Draft genome sequence of anaerobic fermentative bacterium Anaeromicrobium sediminis DY2726D isolated from West Pacific Ocean sediments.</title>
        <authorList>
            <person name="Zeng X."/>
        </authorList>
    </citation>
    <scope>NUCLEOTIDE SEQUENCE [LARGE SCALE GENOMIC DNA]</scope>
    <source>
        <strain evidence="5 6">DY2726D</strain>
    </source>
</reference>
<evidence type="ECO:0000256" key="2">
    <source>
        <dbReference type="ARBA" id="ARBA00022679"/>
    </source>
</evidence>
<proteinExistence type="predicted"/>
<keyword evidence="6" id="KW-1185">Reference proteome</keyword>
<dbReference type="InterPro" id="IPR005551">
    <property type="entry name" value="CitX"/>
</dbReference>
<evidence type="ECO:0000256" key="1">
    <source>
        <dbReference type="ARBA" id="ARBA00012524"/>
    </source>
</evidence>
<dbReference type="GO" id="GO:0016829">
    <property type="term" value="F:lyase activity"/>
    <property type="evidence" value="ECO:0007669"/>
    <property type="project" value="UniProtKB-KW"/>
</dbReference>
<organism evidence="5 6">
    <name type="scientific">Anaeromicrobium sediminis</name>
    <dbReference type="NCBI Taxonomy" id="1478221"/>
    <lineage>
        <taxon>Bacteria</taxon>
        <taxon>Bacillati</taxon>
        <taxon>Bacillota</taxon>
        <taxon>Clostridia</taxon>
        <taxon>Peptostreptococcales</taxon>
        <taxon>Thermotaleaceae</taxon>
        <taxon>Anaeromicrobium</taxon>
    </lineage>
</organism>
<dbReference type="EMBL" id="NIBG01000021">
    <property type="protein sequence ID" value="PAB57960.1"/>
    <property type="molecule type" value="Genomic_DNA"/>
</dbReference>
<dbReference type="RefSeq" id="WP_095135023.1">
    <property type="nucleotide sequence ID" value="NZ_NIBG01000021.1"/>
</dbReference>
<dbReference type="GO" id="GO:0051191">
    <property type="term" value="P:prosthetic group biosynthetic process"/>
    <property type="evidence" value="ECO:0007669"/>
    <property type="project" value="InterPro"/>
</dbReference>
<evidence type="ECO:0000313" key="6">
    <source>
        <dbReference type="Proteomes" id="UP000216024"/>
    </source>
</evidence>
<dbReference type="Proteomes" id="UP000216024">
    <property type="component" value="Unassembled WGS sequence"/>
</dbReference>
<dbReference type="Pfam" id="PF03802">
    <property type="entry name" value="CitX"/>
    <property type="match status" value="1"/>
</dbReference>
<name>A0A267MGP0_9FIRM</name>
<dbReference type="EC" id="2.7.7.61" evidence="1"/>
<sequence length="179" mass="20940">MENRNLKSILEAKEKRFLYQRGLLDKYKSTIISFKLNIPGPDKRIDVSKVIFTIGIDHLKEILKREDIFIKSYVELDLSTGYEALLVVDRYPTFIKCLCMEVEEETPLGRIYDFDVIDKNGESVSRKSLGKGERKCFMCENLVWECSRNRTHSVPAMINHIRDLYNNYLKKYKGGKLTC</sequence>
<evidence type="ECO:0000256" key="4">
    <source>
        <dbReference type="ARBA" id="ARBA00048574"/>
    </source>
</evidence>
<accession>A0A267MGP0</accession>
<comment type="catalytic activity">
    <reaction evidence="4">
        <text>apo-[citrate lyase ACP] + 2'-(5''-triphospho-alpha-D-ribosyl)-3'-dephospho-CoA = holo-[citrate lyase ACP] + diphosphate</text>
        <dbReference type="Rhea" id="RHEA:16333"/>
        <dbReference type="Rhea" id="RHEA-COMP:10157"/>
        <dbReference type="Rhea" id="RHEA-COMP:10158"/>
        <dbReference type="ChEBI" id="CHEBI:29999"/>
        <dbReference type="ChEBI" id="CHEBI:33019"/>
        <dbReference type="ChEBI" id="CHEBI:61378"/>
        <dbReference type="ChEBI" id="CHEBI:82683"/>
        <dbReference type="EC" id="2.7.7.61"/>
    </reaction>
</comment>
<dbReference type="AlphaFoldDB" id="A0A267MGP0"/>
<dbReference type="NCBIfam" id="TIGR03124">
    <property type="entry name" value="citrate_citX"/>
    <property type="match status" value="1"/>
</dbReference>
<evidence type="ECO:0000313" key="5">
    <source>
        <dbReference type="EMBL" id="PAB57960.1"/>
    </source>
</evidence>
<evidence type="ECO:0000256" key="3">
    <source>
        <dbReference type="ARBA" id="ARBA00022695"/>
    </source>
</evidence>
<keyword evidence="5" id="KW-0456">Lyase</keyword>
<comment type="caution">
    <text evidence="5">The sequence shown here is derived from an EMBL/GenBank/DDBJ whole genome shotgun (WGS) entry which is preliminary data.</text>
</comment>